<dbReference type="PATRIC" id="fig|908627.4.peg.8526"/>
<accession>A0A0J1FMY4</accession>
<reference evidence="1 2" key="1">
    <citation type="journal article" date="2015" name="Genome Announc.">
        <title>Draft Genome Sequence of Burkholderia sp. Strain PML1(12), an Ectomycorrhizosphere-Inhabiting Bacterium with Effective Mineral-Weathering Ability.</title>
        <authorList>
            <person name="Uroz S."/>
            <person name="Oger P."/>
        </authorList>
    </citation>
    <scope>NUCLEOTIDE SEQUENCE [LARGE SCALE GENOMIC DNA]</scope>
    <source>
        <strain evidence="2">PML1(12)</strain>
    </source>
</reference>
<gene>
    <name evidence="1" type="ORF">EOS_38050</name>
</gene>
<evidence type="ECO:0000313" key="1">
    <source>
        <dbReference type="EMBL" id="KLU21073.1"/>
    </source>
</evidence>
<protein>
    <submittedName>
        <fullName evidence="1">Uncharacterized protein</fullName>
    </submittedName>
</protein>
<dbReference type="Proteomes" id="UP000035963">
    <property type="component" value="Unassembled WGS sequence"/>
</dbReference>
<dbReference type="RefSeq" id="WP_047897385.1">
    <property type="nucleotide sequence ID" value="NZ_AEJF01000230.1"/>
</dbReference>
<proteinExistence type="predicted"/>
<dbReference type="AlphaFoldDB" id="A0A0J1FMY4"/>
<sequence length="81" mass="8986">MVVKIIAVKKEQGILAPYWEFNFSLCEEPTHSAQDTLSLDEVIALADRPDTGAVFDMCRAIKGTPYTEFGSLVGRMFESSL</sequence>
<evidence type="ECO:0000313" key="2">
    <source>
        <dbReference type="Proteomes" id="UP000035963"/>
    </source>
</evidence>
<keyword evidence="2" id="KW-1185">Reference proteome</keyword>
<comment type="caution">
    <text evidence="1">The sequence shown here is derived from an EMBL/GenBank/DDBJ whole genome shotgun (WGS) entry which is preliminary data.</text>
</comment>
<dbReference type="EMBL" id="AEJF01000230">
    <property type="protein sequence ID" value="KLU21073.1"/>
    <property type="molecule type" value="Genomic_DNA"/>
</dbReference>
<organism evidence="1 2">
    <name type="scientific">Caballeronia mineralivorans PML1(12)</name>
    <dbReference type="NCBI Taxonomy" id="908627"/>
    <lineage>
        <taxon>Bacteria</taxon>
        <taxon>Pseudomonadati</taxon>
        <taxon>Pseudomonadota</taxon>
        <taxon>Betaproteobacteria</taxon>
        <taxon>Burkholderiales</taxon>
        <taxon>Burkholderiaceae</taxon>
        <taxon>Caballeronia</taxon>
    </lineage>
</organism>
<name>A0A0J1FMY4_9BURK</name>